<dbReference type="PROSITE" id="PS50005">
    <property type="entry name" value="TPR"/>
    <property type="match status" value="1"/>
</dbReference>
<dbReference type="InterPro" id="IPR011990">
    <property type="entry name" value="TPR-like_helical_dom_sf"/>
</dbReference>
<name>A0ABT7CG77_9BACT</name>
<proteinExistence type="predicted"/>
<dbReference type="EMBL" id="JASJOT010000003">
    <property type="protein sequence ID" value="MDJ1492723.1"/>
    <property type="molecule type" value="Genomic_DNA"/>
</dbReference>
<sequence length="332" mass="38497">MKYKFIIYLSAILISNKLTSQNIDKALIGSWVKLSATFQNGDDLPLDHPVRQNYVRFDFNKKGNAYKTTNPLDKGYMFKYQANGNNLKIGFINYMIKRLSSDTLVLVEEGRNGFDNSAIMYSLTRESLYQKKMPLLEELLIVRDSDTLYIENEKIRARFEKDESFHEYLRKGIPEYSNVVSSDNFFMATFIVDQNGKIDSIKIHKSLNKSFDKQFIKAVNSSSGYWEPAQLNGRNVNILHTETFTFITNPNFEKQYYNYKNGVIEMQKGNYDNAIKLFNITLSSNPNDIDALYQRGICYYKIGMGDKACVDWLKIRALKSKRADDILIELCK</sequence>
<keyword evidence="1" id="KW-0802">TPR repeat</keyword>
<evidence type="ECO:0000313" key="4">
    <source>
        <dbReference type="Proteomes" id="UP001228581"/>
    </source>
</evidence>
<evidence type="ECO:0000313" key="3">
    <source>
        <dbReference type="EMBL" id="MDJ1492723.1"/>
    </source>
</evidence>
<organism evidence="3 4">
    <name type="scientific">Xanthocytophaga flava</name>
    <dbReference type="NCBI Taxonomy" id="3048013"/>
    <lineage>
        <taxon>Bacteria</taxon>
        <taxon>Pseudomonadati</taxon>
        <taxon>Bacteroidota</taxon>
        <taxon>Cytophagia</taxon>
        <taxon>Cytophagales</taxon>
        <taxon>Rhodocytophagaceae</taxon>
        <taxon>Xanthocytophaga</taxon>
    </lineage>
</organism>
<dbReference type="RefSeq" id="WP_313993893.1">
    <property type="nucleotide sequence ID" value="NZ_JASJOR010000001.1"/>
</dbReference>
<reference evidence="3 4" key="1">
    <citation type="submission" date="2023-05" db="EMBL/GenBank/DDBJ databases">
        <authorList>
            <person name="Zhang X."/>
        </authorList>
    </citation>
    <scope>NUCLEOTIDE SEQUENCE [LARGE SCALE GENOMIC DNA]</scope>
    <source>
        <strain evidence="3 4">DM2B3-1</strain>
    </source>
</reference>
<dbReference type="Gene3D" id="3.30.1150.10">
    <property type="match status" value="1"/>
</dbReference>
<dbReference type="InterPro" id="IPR037682">
    <property type="entry name" value="TonB_C"/>
</dbReference>
<protein>
    <submittedName>
        <fullName evidence="3">Energy transducer TonB</fullName>
    </submittedName>
</protein>
<evidence type="ECO:0000256" key="1">
    <source>
        <dbReference type="PROSITE-ProRule" id="PRU00339"/>
    </source>
</evidence>
<dbReference type="SUPFAM" id="SSF74653">
    <property type="entry name" value="TolA/TonB C-terminal domain"/>
    <property type="match status" value="1"/>
</dbReference>
<feature type="domain" description="TonB C-terminal" evidence="2">
    <location>
        <begin position="189"/>
        <end position="246"/>
    </location>
</feature>
<accession>A0ABT7CG77</accession>
<feature type="repeat" description="TPR" evidence="1">
    <location>
        <begin position="255"/>
        <end position="288"/>
    </location>
</feature>
<gene>
    <name evidence="3" type="ORF">QNI19_07255</name>
</gene>
<keyword evidence="4" id="KW-1185">Reference proteome</keyword>
<dbReference type="Gene3D" id="1.25.40.10">
    <property type="entry name" value="Tetratricopeptide repeat domain"/>
    <property type="match status" value="1"/>
</dbReference>
<dbReference type="SUPFAM" id="SSF48452">
    <property type="entry name" value="TPR-like"/>
    <property type="match status" value="1"/>
</dbReference>
<dbReference type="SMART" id="SM00028">
    <property type="entry name" value="TPR"/>
    <property type="match status" value="2"/>
</dbReference>
<dbReference type="Pfam" id="PF03544">
    <property type="entry name" value="TonB_C"/>
    <property type="match status" value="1"/>
</dbReference>
<comment type="caution">
    <text evidence="3">The sequence shown here is derived from an EMBL/GenBank/DDBJ whole genome shotgun (WGS) entry which is preliminary data.</text>
</comment>
<dbReference type="InterPro" id="IPR019734">
    <property type="entry name" value="TPR_rpt"/>
</dbReference>
<evidence type="ECO:0000259" key="2">
    <source>
        <dbReference type="Pfam" id="PF03544"/>
    </source>
</evidence>
<dbReference type="Proteomes" id="UP001228581">
    <property type="component" value="Unassembled WGS sequence"/>
</dbReference>